<reference evidence="4 5" key="1">
    <citation type="submission" date="2020-12" db="EMBL/GenBank/DDBJ databases">
        <title>Oil enriched cultivation method for isolating marine PHA-producing bacteria.</title>
        <authorList>
            <person name="Zheng W."/>
            <person name="Yu S."/>
            <person name="Huang Y."/>
        </authorList>
    </citation>
    <scope>NUCLEOTIDE SEQUENCE [LARGE SCALE GENOMIC DNA]</scope>
    <source>
        <strain evidence="4 5">SY-2-6</strain>
    </source>
</reference>
<dbReference type="InterPro" id="IPR035965">
    <property type="entry name" value="PAS-like_dom_sf"/>
</dbReference>
<keyword evidence="1 2" id="KW-0807">Transducer</keyword>
<dbReference type="Gene3D" id="1.10.287.950">
    <property type="entry name" value="Methyl-accepting chemotaxis protein"/>
    <property type="match status" value="1"/>
</dbReference>
<evidence type="ECO:0000256" key="2">
    <source>
        <dbReference type="PROSITE-ProRule" id="PRU00284"/>
    </source>
</evidence>
<dbReference type="InterPro" id="IPR004089">
    <property type="entry name" value="MCPsignal_dom"/>
</dbReference>
<evidence type="ECO:0000256" key="1">
    <source>
        <dbReference type="ARBA" id="ARBA00023224"/>
    </source>
</evidence>
<dbReference type="PROSITE" id="PS50111">
    <property type="entry name" value="CHEMOTAXIS_TRANSDUC_2"/>
    <property type="match status" value="1"/>
</dbReference>
<protein>
    <submittedName>
        <fullName evidence="4">PAS domain-containing protein</fullName>
    </submittedName>
</protein>
<dbReference type="Pfam" id="PF00015">
    <property type="entry name" value="MCPsignal"/>
    <property type="match status" value="1"/>
</dbReference>
<accession>A0ABS3DW40</accession>
<proteinExistence type="predicted"/>
<dbReference type="Pfam" id="PF08448">
    <property type="entry name" value="PAS_4"/>
    <property type="match status" value="1"/>
</dbReference>
<organism evidence="4 5">
    <name type="scientific">Halobacillus kuroshimensis</name>
    <dbReference type="NCBI Taxonomy" id="302481"/>
    <lineage>
        <taxon>Bacteria</taxon>
        <taxon>Bacillati</taxon>
        <taxon>Bacillota</taxon>
        <taxon>Bacilli</taxon>
        <taxon>Bacillales</taxon>
        <taxon>Bacillaceae</taxon>
        <taxon>Halobacillus</taxon>
    </lineage>
</organism>
<evidence type="ECO:0000313" key="5">
    <source>
        <dbReference type="Proteomes" id="UP000663970"/>
    </source>
</evidence>
<dbReference type="NCBIfam" id="TIGR00229">
    <property type="entry name" value="sensory_box"/>
    <property type="match status" value="1"/>
</dbReference>
<evidence type="ECO:0000313" key="4">
    <source>
        <dbReference type="EMBL" id="MBN8235542.1"/>
    </source>
</evidence>
<gene>
    <name evidence="4" type="ORF">JF544_09780</name>
</gene>
<dbReference type="InterPro" id="IPR000014">
    <property type="entry name" value="PAS"/>
</dbReference>
<keyword evidence="5" id="KW-1185">Reference proteome</keyword>
<dbReference type="EMBL" id="JAEKJY010000002">
    <property type="protein sequence ID" value="MBN8235542.1"/>
    <property type="molecule type" value="Genomic_DNA"/>
</dbReference>
<evidence type="ECO:0000259" key="3">
    <source>
        <dbReference type="PROSITE" id="PS50111"/>
    </source>
</evidence>
<sequence>MVLLIRSGIFYVFFYIITAHFQDCSGTASVILKSRRLDLKLYNFWRRRNLDWDVVEKETTHVELFKAVEDHLALIFFGKDRRVSYANDIFAQTMNYRKSQDLIGRHHKEFCFSDFTQSNAYEQFWRALWNGKSFQDKIKRKDASGHEVWLEATYMPVYKNGSIIGIMKVASDITPRQNELTGTVEELQNVSLNLNNRAEEGMEEHKALNSQIALINETSKENTKTLAGLKIQAQNIQGVVKTIKEIASQTNLLSLNAAIEAARAGEHGRGFDVVAKEVRKLSNKVEHSIGEVRENVDKITEEITRINQGTEMIQKELVEALHNLEGASRGYQQVVEAGEAVNKEAQSLKELI</sequence>
<dbReference type="SMART" id="SM00283">
    <property type="entry name" value="MA"/>
    <property type="match status" value="1"/>
</dbReference>
<dbReference type="SUPFAM" id="SSF55785">
    <property type="entry name" value="PYP-like sensor domain (PAS domain)"/>
    <property type="match status" value="1"/>
</dbReference>
<feature type="domain" description="Methyl-accepting transducer" evidence="3">
    <location>
        <begin position="171"/>
        <end position="352"/>
    </location>
</feature>
<dbReference type="PANTHER" id="PTHR32089:SF112">
    <property type="entry name" value="LYSOZYME-LIKE PROTEIN-RELATED"/>
    <property type="match status" value="1"/>
</dbReference>
<name>A0ABS3DW40_9BACI</name>
<dbReference type="SUPFAM" id="SSF58104">
    <property type="entry name" value="Methyl-accepting chemotaxis protein (MCP) signaling domain"/>
    <property type="match status" value="1"/>
</dbReference>
<dbReference type="Gene3D" id="3.30.450.20">
    <property type="entry name" value="PAS domain"/>
    <property type="match status" value="1"/>
</dbReference>
<dbReference type="Proteomes" id="UP000663970">
    <property type="component" value="Unassembled WGS sequence"/>
</dbReference>
<dbReference type="PANTHER" id="PTHR32089">
    <property type="entry name" value="METHYL-ACCEPTING CHEMOTAXIS PROTEIN MCPB"/>
    <property type="match status" value="1"/>
</dbReference>
<dbReference type="InterPro" id="IPR013656">
    <property type="entry name" value="PAS_4"/>
</dbReference>
<comment type="caution">
    <text evidence="4">The sequence shown here is derived from an EMBL/GenBank/DDBJ whole genome shotgun (WGS) entry which is preliminary data.</text>
</comment>